<dbReference type="STRING" id="6573.A0A210PT40"/>
<keyword evidence="6" id="KW-0539">Nucleus</keyword>
<comment type="subcellular location">
    <subcellularLocation>
        <location evidence="1">Nucleus</location>
    </subcellularLocation>
</comment>
<dbReference type="InterPro" id="IPR017855">
    <property type="entry name" value="SMAD-like_dom_sf"/>
</dbReference>
<dbReference type="GO" id="GO:0045944">
    <property type="term" value="P:positive regulation of transcription by RNA polymerase II"/>
    <property type="evidence" value="ECO:0007669"/>
    <property type="project" value="UniProtKB-ARBA"/>
</dbReference>
<dbReference type="GO" id="GO:0005634">
    <property type="term" value="C:nucleus"/>
    <property type="evidence" value="ECO:0007669"/>
    <property type="project" value="UniProtKB-SubCell"/>
</dbReference>
<feature type="domain" description="IRF tryptophan pentad repeat" evidence="7">
    <location>
        <begin position="13"/>
        <end position="120"/>
    </location>
</feature>
<evidence type="ECO:0000256" key="2">
    <source>
        <dbReference type="ARBA" id="ARBA00023015"/>
    </source>
</evidence>
<proteinExistence type="predicted"/>
<dbReference type="SUPFAM" id="SSF46785">
    <property type="entry name" value="Winged helix' DNA-binding domain"/>
    <property type="match status" value="1"/>
</dbReference>
<dbReference type="Gene3D" id="1.10.10.10">
    <property type="entry name" value="Winged helix-like DNA-binding domain superfamily/Winged helix DNA-binding domain"/>
    <property type="match status" value="1"/>
</dbReference>
<organism evidence="8 9">
    <name type="scientific">Mizuhopecten yessoensis</name>
    <name type="common">Japanese scallop</name>
    <name type="synonym">Patinopecten yessoensis</name>
    <dbReference type="NCBI Taxonomy" id="6573"/>
    <lineage>
        <taxon>Eukaryota</taxon>
        <taxon>Metazoa</taxon>
        <taxon>Spiralia</taxon>
        <taxon>Lophotrochozoa</taxon>
        <taxon>Mollusca</taxon>
        <taxon>Bivalvia</taxon>
        <taxon>Autobranchia</taxon>
        <taxon>Pteriomorphia</taxon>
        <taxon>Pectinida</taxon>
        <taxon>Pectinoidea</taxon>
        <taxon>Pectinidae</taxon>
        <taxon>Mizuhopecten</taxon>
    </lineage>
</organism>
<evidence type="ECO:0000313" key="9">
    <source>
        <dbReference type="Proteomes" id="UP000242188"/>
    </source>
</evidence>
<dbReference type="SMART" id="SM01243">
    <property type="entry name" value="IRF-3"/>
    <property type="match status" value="1"/>
</dbReference>
<keyword evidence="2" id="KW-0805">Transcription regulation</keyword>
<dbReference type="CDD" id="cd00103">
    <property type="entry name" value="IRF"/>
    <property type="match status" value="1"/>
</dbReference>
<dbReference type="SUPFAM" id="SSF49879">
    <property type="entry name" value="SMAD/FHA domain"/>
    <property type="match status" value="1"/>
</dbReference>
<dbReference type="PANTHER" id="PTHR11949:SF53">
    <property type="entry name" value="IRF TRYPTOPHAN PENTAD REPEAT DOMAIN-CONTAINING PROTEIN"/>
    <property type="match status" value="1"/>
</dbReference>
<dbReference type="InterPro" id="IPR001346">
    <property type="entry name" value="Interferon_reg_fact_DNA-bd_dom"/>
</dbReference>
<evidence type="ECO:0000313" key="8">
    <source>
        <dbReference type="EMBL" id="OWF39653.1"/>
    </source>
</evidence>
<keyword evidence="5" id="KW-0804">Transcription</keyword>
<dbReference type="OrthoDB" id="6538197at2759"/>
<dbReference type="GO" id="GO:0002376">
    <property type="term" value="P:immune system process"/>
    <property type="evidence" value="ECO:0007669"/>
    <property type="project" value="TreeGrafter"/>
</dbReference>
<dbReference type="PROSITE" id="PS51507">
    <property type="entry name" value="IRF_2"/>
    <property type="match status" value="1"/>
</dbReference>
<dbReference type="EMBL" id="NEDP02005518">
    <property type="protein sequence ID" value="OWF39653.1"/>
    <property type="molecule type" value="Genomic_DNA"/>
</dbReference>
<evidence type="ECO:0000256" key="3">
    <source>
        <dbReference type="ARBA" id="ARBA00023125"/>
    </source>
</evidence>
<gene>
    <name evidence="8" type="ORF">KP79_PYT13550</name>
</gene>
<dbReference type="Pfam" id="PF00605">
    <property type="entry name" value="IRF"/>
    <property type="match status" value="1"/>
</dbReference>
<reference evidence="8 9" key="1">
    <citation type="journal article" date="2017" name="Nat. Ecol. Evol.">
        <title>Scallop genome provides insights into evolution of bilaterian karyotype and development.</title>
        <authorList>
            <person name="Wang S."/>
            <person name="Zhang J."/>
            <person name="Jiao W."/>
            <person name="Li J."/>
            <person name="Xun X."/>
            <person name="Sun Y."/>
            <person name="Guo X."/>
            <person name="Huan P."/>
            <person name="Dong B."/>
            <person name="Zhang L."/>
            <person name="Hu X."/>
            <person name="Sun X."/>
            <person name="Wang J."/>
            <person name="Zhao C."/>
            <person name="Wang Y."/>
            <person name="Wang D."/>
            <person name="Huang X."/>
            <person name="Wang R."/>
            <person name="Lv J."/>
            <person name="Li Y."/>
            <person name="Zhang Z."/>
            <person name="Liu B."/>
            <person name="Lu W."/>
            <person name="Hui Y."/>
            <person name="Liang J."/>
            <person name="Zhou Z."/>
            <person name="Hou R."/>
            <person name="Li X."/>
            <person name="Liu Y."/>
            <person name="Li H."/>
            <person name="Ning X."/>
            <person name="Lin Y."/>
            <person name="Zhao L."/>
            <person name="Xing Q."/>
            <person name="Dou J."/>
            <person name="Li Y."/>
            <person name="Mao J."/>
            <person name="Guo H."/>
            <person name="Dou H."/>
            <person name="Li T."/>
            <person name="Mu C."/>
            <person name="Jiang W."/>
            <person name="Fu Q."/>
            <person name="Fu X."/>
            <person name="Miao Y."/>
            <person name="Liu J."/>
            <person name="Yu Q."/>
            <person name="Li R."/>
            <person name="Liao H."/>
            <person name="Li X."/>
            <person name="Kong Y."/>
            <person name="Jiang Z."/>
            <person name="Chourrout D."/>
            <person name="Li R."/>
            <person name="Bao Z."/>
        </authorList>
    </citation>
    <scope>NUCLEOTIDE SEQUENCE [LARGE SCALE GENOMIC DNA]</scope>
    <source>
        <strain evidence="8 9">PY_sf001</strain>
    </source>
</reference>
<name>A0A210PT40_MIZYE</name>
<dbReference type="PANTHER" id="PTHR11949">
    <property type="entry name" value="INTERFERON REGULATORY FACTOR"/>
    <property type="match status" value="1"/>
</dbReference>
<sequence length="460" mass="52504">MRKHQVVMDTPSRQRLRPWLEAKINSNTIPGLKWLSSSQQIFRVPWKHGGKHDWHEEDSLIFKEWAVHTGRYREGVDTAEWPTWKTRFRCALNKLPDITEVKDMSSLDGAEPYRAYKFIPRRDSRQNRSPPGLITAHTSPELEQTFELPLRTDDDKLLPDIDLDFFNEVTTMEVEDYHGNLHNGHPSQVHPHVAVVVPTTKMEDAPVSPVMGELVPAPSGAHLASNLRDLTPLQSEELEYEMDIKLMYRHLDVYQSTCCNAKGCRLSYGQEPELVDGLHQAMFGPDGIANICFPPCDAILKNQKQVSLTNQLLNALDRGVILECENGNVYATRKCKCVVFVSSPSLDDRKPVRLQRDTKTLIFDYKNYFEPMVHRYYHGFSNKPSPEILFGFGQNWRANDQPLSNLLIAAVVGCAKARHVLSQIGNYSLPMEVSKSDDLDKFLKCAKIQEEQNFAQKMNG</sequence>
<keyword evidence="3" id="KW-0238">DNA-binding</keyword>
<evidence type="ECO:0000259" key="7">
    <source>
        <dbReference type="PROSITE" id="PS51507"/>
    </source>
</evidence>
<evidence type="ECO:0000256" key="6">
    <source>
        <dbReference type="ARBA" id="ARBA00023242"/>
    </source>
</evidence>
<evidence type="ECO:0000256" key="1">
    <source>
        <dbReference type="ARBA" id="ARBA00004123"/>
    </source>
</evidence>
<keyword evidence="4" id="KW-0010">Activator</keyword>
<dbReference type="Gene3D" id="2.60.200.10">
    <property type="match status" value="1"/>
</dbReference>
<dbReference type="InterPro" id="IPR008984">
    <property type="entry name" value="SMAD_FHA_dom_sf"/>
</dbReference>
<dbReference type="GO" id="GO:0000981">
    <property type="term" value="F:DNA-binding transcription factor activity, RNA polymerase II-specific"/>
    <property type="evidence" value="ECO:0007669"/>
    <property type="project" value="TreeGrafter"/>
</dbReference>
<dbReference type="Pfam" id="PF10401">
    <property type="entry name" value="IRF-3"/>
    <property type="match status" value="1"/>
</dbReference>
<dbReference type="FunFam" id="1.10.10.10:FF:000041">
    <property type="entry name" value="Interferon regulatory factor 4"/>
    <property type="match status" value="1"/>
</dbReference>
<evidence type="ECO:0000256" key="4">
    <source>
        <dbReference type="ARBA" id="ARBA00023159"/>
    </source>
</evidence>
<accession>A0A210PT40</accession>
<dbReference type="InterPro" id="IPR036388">
    <property type="entry name" value="WH-like_DNA-bd_sf"/>
</dbReference>
<dbReference type="PRINTS" id="PR00267">
    <property type="entry name" value="INTFRNREGFCT"/>
</dbReference>
<protein>
    <submittedName>
        <fullName evidence="8">Interferon regulatory factor 8</fullName>
    </submittedName>
</protein>
<dbReference type="Proteomes" id="UP000242188">
    <property type="component" value="Unassembled WGS sequence"/>
</dbReference>
<dbReference type="GO" id="GO:0000978">
    <property type="term" value="F:RNA polymerase II cis-regulatory region sequence-specific DNA binding"/>
    <property type="evidence" value="ECO:0007669"/>
    <property type="project" value="TreeGrafter"/>
</dbReference>
<evidence type="ECO:0000256" key="5">
    <source>
        <dbReference type="ARBA" id="ARBA00023163"/>
    </source>
</evidence>
<keyword evidence="9" id="KW-1185">Reference proteome</keyword>
<comment type="caution">
    <text evidence="8">The sequence shown here is derived from an EMBL/GenBank/DDBJ whole genome shotgun (WGS) entry which is preliminary data.</text>
</comment>
<dbReference type="SMART" id="SM00348">
    <property type="entry name" value="IRF"/>
    <property type="match status" value="1"/>
</dbReference>
<dbReference type="InterPro" id="IPR019471">
    <property type="entry name" value="Interferon_reg_factor-3"/>
</dbReference>
<dbReference type="AlphaFoldDB" id="A0A210PT40"/>
<dbReference type="InterPro" id="IPR036390">
    <property type="entry name" value="WH_DNA-bd_sf"/>
</dbReference>